<dbReference type="STRING" id="882378.RBRH_01250"/>
<organism evidence="3 4">
    <name type="scientific">Mycetohabitans rhizoxinica (strain DSM 19002 / CIP 109453 / HKI 454)</name>
    <name type="common">Paraburkholderia rhizoxinica</name>
    <dbReference type="NCBI Taxonomy" id="882378"/>
    <lineage>
        <taxon>Bacteria</taxon>
        <taxon>Pseudomonadati</taxon>
        <taxon>Pseudomonadota</taxon>
        <taxon>Betaproteobacteria</taxon>
        <taxon>Burkholderiales</taxon>
        <taxon>Burkholderiaceae</taxon>
        <taxon>Mycetohabitans</taxon>
    </lineage>
</organism>
<dbReference type="PANTHER" id="PTHR12143">
    <property type="entry name" value="PEPTIDE N-GLYCANASE PNGASE -RELATED"/>
    <property type="match status" value="1"/>
</dbReference>
<evidence type="ECO:0000313" key="3">
    <source>
        <dbReference type="EMBL" id="CBW75238.1"/>
    </source>
</evidence>
<evidence type="ECO:0000256" key="1">
    <source>
        <dbReference type="SAM" id="MobiDB-lite"/>
    </source>
</evidence>
<dbReference type="Gene3D" id="3.30.2080.10">
    <property type="entry name" value="GH92 mannosidase domain"/>
    <property type="match status" value="1"/>
</dbReference>
<dbReference type="Proteomes" id="UP000007437">
    <property type="component" value="Chromosome"/>
</dbReference>
<proteinExistence type="predicted"/>
<dbReference type="PANTHER" id="PTHR12143:SF39">
    <property type="entry name" value="SECRETED PROTEIN"/>
    <property type="match status" value="1"/>
</dbReference>
<dbReference type="GO" id="GO:0005829">
    <property type="term" value="C:cytosol"/>
    <property type="evidence" value="ECO:0007669"/>
    <property type="project" value="TreeGrafter"/>
</dbReference>
<dbReference type="Gene3D" id="1.20.1610.10">
    <property type="entry name" value="alpha-1,2-mannosidases domains"/>
    <property type="match status" value="1"/>
</dbReference>
<name>E5ARK6_MYCRK</name>
<dbReference type="AlphaFoldDB" id="E5ARK6"/>
<dbReference type="GO" id="GO:0006516">
    <property type="term" value="P:glycoprotein catabolic process"/>
    <property type="evidence" value="ECO:0007669"/>
    <property type="project" value="TreeGrafter"/>
</dbReference>
<dbReference type="CAZy" id="GH92">
    <property type="family name" value="Glycoside Hydrolase Family 92"/>
</dbReference>
<dbReference type="Pfam" id="PF07971">
    <property type="entry name" value="Glyco_hydro_92"/>
    <property type="match status" value="1"/>
</dbReference>
<dbReference type="InterPro" id="IPR050883">
    <property type="entry name" value="PNGase"/>
</dbReference>
<reference evidence="3 4" key="1">
    <citation type="journal article" date="2011" name="J. Bacteriol.">
        <title>Complete genome sequence of Burkholderia rhizoxinica, an endosymbiont of Rhizopus microsporus.</title>
        <authorList>
            <person name="Lackner G."/>
            <person name="Moebius N."/>
            <person name="Partida-Martinez L."/>
            <person name="Hertweck C."/>
        </authorList>
    </citation>
    <scope>NUCLEOTIDE SEQUENCE [LARGE SCALE GENOMIC DNA]</scope>
    <source>
        <strain evidence="4">DSM 19002 / CIP 109453 / HKI 454</strain>
    </source>
</reference>
<evidence type="ECO:0000259" key="2">
    <source>
        <dbReference type="Pfam" id="PF07971"/>
    </source>
</evidence>
<dbReference type="HOGENOM" id="CLU_1088514_0_0_4"/>
<dbReference type="FunFam" id="3.30.2080.10:FF:000001">
    <property type="entry name" value="Alpha-1,2-mannosidase subfamily"/>
    <property type="match status" value="1"/>
</dbReference>
<dbReference type="EMBL" id="FR687359">
    <property type="protein sequence ID" value="CBW75238.1"/>
    <property type="molecule type" value="Genomic_DNA"/>
</dbReference>
<dbReference type="GO" id="GO:0000224">
    <property type="term" value="F:peptide-N4-(N-acetyl-beta-glucosaminyl)asparagine amidase activity"/>
    <property type="evidence" value="ECO:0007669"/>
    <property type="project" value="TreeGrafter"/>
</dbReference>
<dbReference type="eggNOG" id="COG3537">
    <property type="taxonomic scope" value="Bacteria"/>
</dbReference>
<protein>
    <recommendedName>
        <fullName evidence="2">Glycosyl hydrolase family 92 domain-containing protein</fullName>
    </recommendedName>
</protein>
<dbReference type="KEGG" id="brh:RBRH_01250"/>
<accession>E5ARK6</accession>
<gene>
    <name evidence="3" type="ordered locus">RBRH_01250</name>
</gene>
<dbReference type="OrthoDB" id="9804511at2"/>
<feature type="region of interest" description="Disordered" evidence="1">
    <location>
        <begin position="235"/>
        <end position="255"/>
    </location>
</feature>
<dbReference type="InterPro" id="IPR012939">
    <property type="entry name" value="Glyco_hydro_92"/>
</dbReference>
<sequence length="255" mass="28193">MLKWQKIAVALWKLKTIFIELDAVPGQPYPQLQPRNADGRWTAYTPGPHGYVEGNAEQYTWMVPYDIQGLFEKLGGEDQAINRLDSFFTYINAGSDDLHMWIGNEPSFATPWLYNWTAQPFKTQQVVRRIVNTQFTTRPSGLPGNDDVGALSGWLVWGALGLYPAIPAVPGLTIASPLFPKTVVKMGNGKVLTINAANASSTYIQSVKLNGYPYDSSWLPFNAIRDGATLDITLGDKPSTWGTQSNARPPSFPAR</sequence>
<evidence type="ECO:0000313" key="4">
    <source>
        <dbReference type="Proteomes" id="UP000007437"/>
    </source>
</evidence>
<feature type="domain" description="Glycosyl hydrolase family 92" evidence="2">
    <location>
        <begin position="32"/>
        <end position="236"/>
    </location>
</feature>